<comment type="subcellular location">
    <subcellularLocation>
        <location evidence="2">Nucleus</location>
    </subcellularLocation>
</comment>
<evidence type="ECO:0000259" key="3">
    <source>
        <dbReference type="Pfam" id="PF08652"/>
    </source>
</evidence>
<comment type="function">
    <text evidence="2">Decapping enzyme for NAD-capped RNAs: specifically hydrolyzes the nicotinamide adenine dinucleotide (NAD) cap from a subset of RNAs by removing the entire NAD moiety from the 5'-end of an NAD-capped RNA.</text>
</comment>
<keyword evidence="2" id="KW-0479">Metal-binding</keyword>
<dbReference type="PANTHER" id="PTHR12395">
    <property type="entry name" value="DOM-3 RELATED"/>
    <property type="match status" value="1"/>
</dbReference>
<sequence length="367" mass="41898">MPGTPRSHVFYCAFTWLNDMSERRDIVMRFDRKLYHQLSLMKGDFWFAVEQHPGFSTVSHHVPTVQKGMINVQTSMCLLEGYGSATADMKIDRTHGLLKPFQLSLIGINGGSRKIAAEGGFSRRNLMDCGFMSTRAALVRIGMRVMDNRNDLNLVAVRRNGIIFLQEIPTAEHYDGALKNEYVGHRFRQIMTVPKEKDPHRVTSFTDEHFGIQKVMLGKISVLCRSVVDCIADEISYEYIELKTHRVDAIGEKLPLSVGWLKSIRWWLQMKLTGMNNMVVGLRDANNILRETIFAESGSFLPPDFNKTALLASIERCLATIERYMARIPEGTSIRFFCPRHGDALMALSVDHDFQVFHPLFEKLLVH</sequence>
<keyword evidence="2" id="KW-0378">Hydrolase</keyword>
<dbReference type="GO" id="GO:0005634">
    <property type="term" value="C:nucleus"/>
    <property type="evidence" value="ECO:0007669"/>
    <property type="project" value="UniProtKB-SubCell"/>
</dbReference>
<evidence type="ECO:0000313" key="5">
    <source>
        <dbReference type="WBParaSite" id="L893_g32016.t1"/>
    </source>
</evidence>
<dbReference type="Pfam" id="PF08652">
    <property type="entry name" value="RAI1"/>
    <property type="match status" value="1"/>
</dbReference>
<comment type="similarity">
    <text evidence="1 2">Belongs to the DXO/Dom3Z family.</text>
</comment>
<keyword evidence="2" id="KW-0694">RNA-binding</keyword>
<keyword evidence="4" id="KW-1185">Reference proteome</keyword>
<dbReference type="Proteomes" id="UP000095287">
    <property type="component" value="Unplaced"/>
</dbReference>
<dbReference type="InterPro" id="IPR013961">
    <property type="entry name" value="RAI1"/>
</dbReference>
<keyword evidence="2" id="KW-0540">Nuclease</keyword>
<dbReference type="GO" id="GO:0003723">
    <property type="term" value="F:RNA binding"/>
    <property type="evidence" value="ECO:0007669"/>
    <property type="project" value="UniProtKB-KW"/>
</dbReference>
<accession>A0A1I8A2G0</accession>
<evidence type="ECO:0000256" key="1">
    <source>
        <dbReference type="ARBA" id="ARBA00006562"/>
    </source>
</evidence>
<comment type="cofactor">
    <cofactor evidence="2">
        <name>a divalent metal cation</name>
        <dbReference type="ChEBI" id="CHEBI:60240"/>
    </cofactor>
</comment>
<dbReference type="PANTHER" id="PTHR12395:SF9">
    <property type="entry name" value="DECAPPING AND EXORIBONUCLEASE PROTEIN"/>
    <property type="match status" value="1"/>
</dbReference>
<organism evidence="4 5">
    <name type="scientific">Steinernema glaseri</name>
    <dbReference type="NCBI Taxonomy" id="37863"/>
    <lineage>
        <taxon>Eukaryota</taxon>
        <taxon>Metazoa</taxon>
        <taxon>Ecdysozoa</taxon>
        <taxon>Nematoda</taxon>
        <taxon>Chromadorea</taxon>
        <taxon>Rhabditida</taxon>
        <taxon>Tylenchina</taxon>
        <taxon>Panagrolaimomorpha</taxon>
        <taxon>Strongyloidoidea</taxon>
        <taxon>Steinernematidae</taxon>
        <taxon>Steinernema</taxon>
    </lineage>
</organism>
<dbReference type="InterPro" id="IPR039039">
    <property type="entry name" value="RAI1-like_fam"/>
</dbReference>
<feature type="domain" description="RAI1-like" evidence="3">
    <location>
        <begin position="114"/>
        <end position="292"/>
    </location>
</feature>
<dbReference type="GO" id="GO:0046872">
    <property type="term" value="F:metal ion binding"/>
    <property type="evidence" value="ECO:0007669"/>
    <property type="project" value="UniProtKB-KW"/>
</dbReference>
<dbReference type="GO" id="GO:0005829">
    <property type="term" value="C:cytosol"/>
    <property type="evidence" value="ECO:0007669"/>
    <property type="project" value="TreeGrafter"/>
</dbReference>
<dbReference type="GO" id="GO:0000956">
    <property type="term" value="P:nuclear-transcribed mRNA catabolic process"/>
    <property type="evidence" value="ECO:0007669"/>
    <property type="project" value="TreeGrafter"/>
</dbReference>
<dbReference type="GO" id="GO:0000166">
    <property type="term" value="F:nucleotide binding"/>
    <property type="evidence" value="ECO:0007669"/>
    <property type="project" value="UniProtKB-KW"/>
</dbReference>
<evidence type="ECO:0000313" key="4">
    <source>
        <dbReference type="Proteomes" id="UP000095287"/>
    </source>
</evidence>
<evidence type="ECO:0000256" key="2">
    <source>
        <dbReference type="RuleBase" id="RU367113"/>
    </source>
</evidence>
<keyword evidence="2" id="KW-0539">Nucleus</keyword>
<keyword evidence="2" id="KW-0547">Nucleotide-binding</keyword>
<reference evidence="5" key="1">
    <citation type="submission" date="2016-11" db="UniProtKB">
        <authorList>
            <consortium name="WormBaseParasite"/>
        </authorList>
    </citation>
    <scope>IDENTIFICATION</scope>
</reference>
<name>A0A1I8A2G0_9BILA</name>
<protein>
    <recommendedName>
        <fullName evidence="2">Decapping nuclease</fullName>
        <ecNumber evidence="2">3.6.1.-</ecNumber>
    </recommendedName>
</protein>
<dbReference type="GO" id="GO:0110155">
    <property type="term" value="P:NAD-cap decapping"/>
    <property type="evidence" value="ECO:0007669"/>
    <property type="project" value="TreeGrafter"/>
</dbReference>
<dbReference type="GO" id="GO:0034353">
    <property type="term" value="F:mRNA 5'-diphosphatase activity"/>
    <property type="evidence" value="ECO:0007669"/>
    <property type="project" value="TreeGrafter"/>
</dbReference>
<dbReference type="GO" id="GO:0004518">
    <property type="term" value="F:nuclease activity"/>
    <property type="evidence" value="ECO:0007669"/>
    <property type="project" value="UniProtKB-KW"/>
</dbReference>
<proteinExistence type="inferred from homology"/>
<dbReference type="WBParaSite" id="L893_g32016.t1">
    <property type="protein sequence ID" value="L893_g32016.t1"/>
    <property type="gene ID" value="L893_g32016"/>
</dbReference>
<dbReference type="EC" id="3.6.1.-" evidence="2"/>
<dbReference type="AlphaFoldDB" id="A0A1I8A2G0"/>